<keyword evidence="3" id="KW-1185">Reference proteome</keyword>
<dbReference type="AlphaFoldDB" id="A0A4P9ZJB5"/>
<name>A0A4P9ZJB5_9FUNG</name>
<dbReference type="EMBL" id="ML004303">
    <property type="protein sequence ID" value="RKP33153.1"/>
    <property type="molecule type" value="Genomic_DNA"/>
</dbReference>
<protein>
    <submittedName>
        <fullName evidence="2">Uncharacterized protein</fullName>
    </submittedName>
</protein>
<reference evidence="3" key="1">
    <citation type="journal article" date="2018" name="Nat. Microbiol.">
        <title>Leveraging single-cell genomics to expand the fungal tree of life.</title>
        <authorList>
            <person name="Ahrendt S.R."/>
            <person name="Quandt C.A."/>
            <person name="Ciobanu D."/>
            <person name="Clum A."/>
            <person name="Salamov A."/>
            <person name="Andreopoulos B."/>
            <person name="Cheng J.F."/>
            <person name="Woyke T."/>
            <person name="Pelin A."/>
            <person name="Henrissat B."/>
            <person name="Reynolds N.K."/>
            <person name="Benny G.L."/>
            <person name="Smith M.E."/>
            <person name="James T.Y."/>
            <person name="Grigoriev I.V."/>
        </authorList>
    </citation>
    <scope>NUCLEOTIDE SEQUENCE [LARGE SCALE GENOMIC DNA]</scope>
    <source>
        <strain evidence="3">RSA 468</strain>
    </source>
</reference>
<evidence type="ECO:0000256" key="1">
    <source>
        <dbReference type="SAM" id="MobiDB-lite"/>
    </source>
</evidence>
<feature type="non-terminal residue" evidence="2">
    <location>
        <position position="88"/>
    </location>
</feature>
<dbReference type="Proteomes" id="UP000268162">
    <property type="component" value="Unassembled WGS sequence"/>
</dbReference>
<gene>
    <name evidence="2" type="ORF">BJ085DRAFT_39054</name>
</gene>
<accession>A0A4P9ZJB5</accession>
<organism evidence="2 3">
    <name type="scientific">Dimargaris cristalligena</name>
    <dbReference type="NCBI Taxonomy" id="215637"/>
    <lineage>
        <taxon>Eukaryota</taxon>
        <taxon>Fungi</taxon>
        <taxon>Fungi incertae sedis</taxon>
        <taxon>Zoopagomycota</taxon>
        <taxon>Kickxellomycotina</taxon>
        <taxon>Dimargaritomycetes</taxon>
        <taxon>Dimargaritales</taxon>
        <taxon>Dimargaritaceae</taxon>
        <taxon>Dimargaris</taxon>
    </lineage>
</organism>
<proteinExistence type="predicted"/>
<evidence type="ECO:0000313" key="2">
    <source>
        <dbReference type="EMBL" id="RKP33153.1"/>
    </source>
</evidence>
<feature type="region of interest" description="Disordered" evidence="1">
    <location>
        <begin position="69"/>
        <end position="88"/>
    </location>
</feature>
<evidence type="ECO:0000313" key="3">
    <source>
        <dbReference type="Proteomes" id="UP000268162"/>
    </source>
</evidence>
<sequence>MSLLQLRLGTQRIVGRRTTRFAPSMLSGSLSTLLQASFPAVMVPIRTKRTLPGGLGRFKRWLPQNPASLDPAKLAIPTAPEARPETRK</sequence>